<dbReference type="PANTHER" id="PTHR43280">
    <property type="entry name" value="ARAC-FAMILY TRANSCRIPTIONAL REGULATOR"/>
    <property type="match status" value="1"/>
</dbReference>
<feature type="transmembrane region" description="Helical" evidence="4">
    <location>
        <begin position="98"/>
        <end position="118"/>
    </location>
</feature>
<name>A0A1G6V9J5_9BACT</name>
<gene>
    <name evidence="6" type="ORF">SAMN04487996_101179</name>
</gene>
<organism evidence="6 7">
    <name type="scientific">Dyadobacter soli</name>
    <dbReference type="NCBI Taxonomy" id="659014"/>
    <lineage>
        <taxon>Bacteria</taxon>
        <taxon>Pseudomonadati</taxon>
        <taxon>Bacteroidota</taxon>
        <taxon>Cytophagia</taxon>
        <taxon>Cytophagales</taxon>
        <taxon>Spirosomataceae</taxon>
        <taxon>Dyadobacter</taxon>
    </lineage>
</organism>
<sequence>MDIGKEILFFFSALGAFNGLLLGIFLLFFTKKKYLANNFLGGMLLASSVRIAKSVCLYFDGGLPKIYLQVGLSACFFIGPFLYYFVRSAVTPLEKTPKSWIWTLVGLAVLTLVVGIALPYSEYPVLWNKVIARMIYVQWFGFLLASGILIRDLLRKLFRRSYIMKPAETWISMIFLGNVLIFLLYFSSLINAPFASYISGSIAFSLILYLMITLVIYKKKTDELFLLFPDKPVAKKLSENDAEIWLGKLEKVMAEKAVYKNPDLKLHDLSREIQVSGHQLSALLNDRLGKNFTTYINEWRIAEACKMIATEQHLTLEAIGYEVGFNSKSTFFAAFKKVKGATPSSFQQTINQPIADQPKY</sequence>
<feature type="transmembrane region" description="Helical" evidence="4">
    <location>
        <begin position="194"/>
        <end position="217"/>
    </location>
</feature>
<evidence type="ECO:0000313" key="6">
    <source>
        <dbReference type="EMBL" id="SDD50181.1"/>
    </source>
</evidence>
<keyword evidence="7" id="KW-1185">Reference proteome</keyword>
<feature type="domain" description="HTH araC/xylS-type" evidence="5">
    <location>
        <begin position="247"/>
        <end position="349"/>
    </location>
</feature>
<dbReference type="RefSeq" id="WP_090145779.1">
    <property type="nucleotide sequence ID" value="NZ_FNAN01000001.1"/>
</dbReference>
<dbReference type="EMBL" id="FNAN01000001">
    <property type="protein sequence ID" value="SDD50181.1"/>
    <property type="molecule type" value="Genomic_DNA"/>
</dbReference>
<dbReference type="STRING" id="659014.SAMN04487996_101179"/>
<dbReference type="OrthoDB" id="5492415at2"/>
<dbReference type="InterPro" id="IPR018060">
    <property type="entry name" value="HTH_AraC"/>
</dbReference>
<dbReference type="GO" id="GO:0003700">
    <property type="term" value="F:DNA-binding transcription factor activity"/>
    <property type="evidence" value="ECO:0007669"/>
    <property type="project" value="InterPro"/>
</dbReference>
<dbReference type="SMART" id="SM00342">
    <property type="entry name" value="HTH_ARAC"/>
    <property type="match status" value="1"/>
</dbReference>
<feature type="transmembrane region" description="Helical" evidence="4">
    <location>
        <begin position="170"/>
        <end position="188"/>
    </location>
</feature>
<keyword evidence="3" id="KW-0804">Transcription</keyword>
<dbReference type="InterPro" id="IPR018062">
    <property type="entry name" value="HTH_AraC-typ_CS"/>
</dbReference>
<evidence type="ECO:0000313" key="7">
    <source>
        <dbReference type="Proteomes" id="UP000198748"/>
    </source>
</evidence>
<evidence type="ECO:0000256" key="4">
    <source>
        <dbReference type="SAM" id="Phobius"/>
    </source>
</evidence>
<dbReference type="AlphaFoldDB" id="A0A1G6V9J5"/>
<dbReference type="SUPFAM" id="SSF46689">
    <property type="entry name" value="Homeodomain-like"/>
    <property type="match status" value="1"/>
</dbReference>
<dbReference type="Gene3D" id="1.10.10.60">
    <property type="entry name" value="Homeodomain-like"/>
    <property type="match status" value="2"/>
</dbReference>
<evidence type="ECO:0000256" key="2">
    <source>
        <dbReference type="ARBA" id="ARBA00023125"/>
    </source>
</evidence>
<keyword evidence="1" id="KW-0805">Transcription regulation</keyword>
<dbReference type="PROSITE" id="PS01124">
    <property type="entry name" value="HTH_ARAC_FAMILY_2"/>
    <property type="match status" value="1"/>
</dbReference>
<evidence type="ECO:0000259" key="5">
    <source>
        <dbReference type="PROSITE" id="PS01124"/>
    </source>
</evidence>
<keyword evidence="2 6" id="KW-0238">DNA-binding</keyword>
<keyword evidence="4" id="KW-1133">Transmembrane helix</keyword>
<reference evidence="7" key="1">
    <citation type="submission" date="2016-10" db="EMBL/GenBank/DDBJ databases">
        <authorList>
            <person name="Varghese N."/>
            <person name="Submissions S."/>
        </authorList>
    </citation>
    <scope>NUCLEOTIDE SEQUENCE [LARGE SCALE GENOMIC DNA]</scope>
    <source>
        <strain evidence="7">DSM 25329</strain>
    </source>
</reference>
<evidence type="ECO:0000256" key="3">
    <source>
        <dbReference type="ARBA" id="ARBA00023163"/>
    </source>
</evidence>
<feature type="transmembrane region" description="Helical" evidence="4">
    <location>
        <begin position="130"/>
        <end position="150"/>
    </location>
</feature>
<proteinExistence type="predicted"/>
<feature type="transmembrane region" description="Helical" evidence="4">
    <location>
        <begin position="7"/>
        <end position="29"/>
    </location>
</feature>
<evidence type="ECO:0000256" key="1">
    <source>
        <dbReference type="ARBA" id="ARBA00023015"/>
    </source>
</evidence>
<accession>A0A1G6V9J5</accession>
<dbReference type="Proteomes" id="UP000198748">
    <property type="component" value="Unassembled WGS sequence"/>
</dbReference>
<dbReference type="InterPro" id="IPR009057">
    <property type="entry name" value="Homeodomain-like_sf"/>
</dbReference>
<keyword evidence="4" id="KW-0812">Transmembrane</keyword>
<feature type="transmembrane region" description="Helical" evidence="4">
    <location>
        <begin position="66"/>
        <end position="86"/>
    </location>
</feature>
<keyword evidence="4" id="KW-0472">Membrane</keyword>
<dbReference type="PANTHER" id="PTHR43280:SF29">
    <property type="entry name" value="ARAC-FAMILY TRANSCRIPTIONAL REGULATOR"/>
    <property type="match status" value="1"/>
</dbReference>
<dbReference type="Pfam" id="PF12833">
    <property type="entry name" value="HTH_18"/>
    <property type="match status" value="1"/>
</dbReference>
<dbReference type="PROSITE" id="PS00041">
    <property type="entry name" value="HTH_ARAC_FAMILY_1"/>
    <property type="match status" value="1"/>
</dbReference>
<dbReference type="GO" id="GO:0043565">
    <property type="term" value="F:sequence-specific DNA binding"/>
    <property type="evidence" value="ECO:0007669"/>
    <property type="project" value="InterPro"/>
</dbReference>
<protein>
    <submittedName>
        <fullName evidence="6">AraC-type DNA-binding protein</fullName>
    </submittedName>
</protein>